<accession>A0ABR2L3B1</accession>
<feature type="region of interest" description="Disordered" evidence="1">
    <location>
        <begin position="153"/>
        <end position="184"/>
    </location>
</feature>
<evidence type="ECO:0000313" key="2">
    <source>
        <dbReference type="EMBL" id="KAK8897227.1"/>
    </source>
</evidence>
<feature type="region of interest" description="Disordered" evidence="1">
    <location>
        <begin position="208"/>
        <end position="228"/>
    </location>
</feature>
<organism evidence="2 3">
    <name type="scientific">Tritrichomonas musculus</name>
    <dbReference type="NCBI Taxonomy" id="1915356"/>
    <lineage>
        <taxon>Eukaryota</taxon>
        <taxon>Metamonada</taxon>
        <taxon>Parabasalia</taxon>
        <taxon>Tritrichomonadida</taxon>
        <taxon>Tritrichomonadidae</taxon>
        <taxon>Tritrichomonas</taxon>
    </lineage>
</organism>
<sequence length="814" mass="93847">MTENIKPETEKNHTLAIPMSLSCKLDVTEYCTREPQQIQIPIVRNPNKIRLYVHFEGKNPSCILLKMHDFFSVSIFSVASFSLKIYNLKFNTTILPQEAHYFLVNDIKNVTIALGLKDKLPFHAAPIADLIIRIPNKKKRTLLLPHHFLKSKSKNKKAVNTENASSNNDEQNKNNGESNNEQKVDTIDSAFDDTNINESKMNNENAEIENNTNHQNNDENYSDGQNINIDDNIAVNSNSENEDNAPYFTSVVTSIVIDACSLKAERNSSKSDLLVQKGDYFSRIGDPKSASLFYWSAGVRGITSLVKLAKLSRELSIIDRTRFQLLTHFPSEINKISSEKQKYPSSFNEAVDLLSDPKKLLLINDYHSKNEINFNAKLSATHPVSYLYSKQSRKNKNQVTKSYNNNYFLDKLRARECIKLISKTQPYIALKICLKYPEYTEFIPIPCRVEEVMDAFIQICVKQKYDNTMLFYFAELFAKNGLIARAMQIGYNISVLSTLPECAMRRACWVMLVTRQFSNLFMLLETYFKRCQNRSIGFLSANIVYNHLMTVKKVNYKYKNTQRCVQTIVDPLDPSDLDFLCIVLDAACFLFLSGYVDDFKDILSAISTQNRKYFEKTGIPPEFDFYVFIDKASTFAVNDRIAKESIFALGDEGTLNNAYNTLLNFEMVVPHPIPRIAIYDLRKGKKNLRKAAFWQQIRDCSMFHQILLVLGHYDILYTIPKLMQRDHTVMSFTDAVNKIIEIYLHAIEKIHRIMPLKQIFVHPLKFHNKFLDNQKVVFNNALKNALPHYVVMLSENDCNVFYDNSLIVPWRLTL</sequence>
<protein>
    <submittedName>
        <fullName evidence="2">Uncharacterized protein</fullName>
    </submittedName>
</protein>
<feature type="compositionally biased region" description="Low complexity" evidence="1">
    <location>
        <begin position="208"/>
        <end position="219"/>
    </location>
</feature>
<comment type="caution">
    <text evidence="2">The sequence shown here is derived from an EMBL/GenBank/DDBJ whole genome shotgun (WGS) entry which is preliminary data.</text>
</comment>
<dbReference type="EMBL" id="JAPFFF010000002">
    <property type="protein sequence ID" value="KAK8897227.1"/>
    <property type="molecule type" value="Genomic_DNA"/>
</dbReference>
<feature type="compositionally biased region" description="Polar residues" evidence="1">
    <location>
        <begin position="158"/>
        <end position="179"/>
    </location>
</feature>
<dbReference type="PROSITE" id="PS51257">
    <property type="entry name" value="PROKAR_LIPOPROTEIN"/>
    <property type="match status" value="1"/>
</dbReference>
<evidence type="ECO:0000313" key="3">
    <source>
        <dbReference type="Proteomes" id="UP001470230"/>
    </source>
</evidence>
<name>A0ABR2L3B1_9EUKA</name>
<evidence type="ECO:0000256" key="1">
    <source>
        <dbReference type="SAM" id="MobiDB-lite"/>
    </source>
</evidence>
<dbReference type="Proteomes" id="UP001470230">
    <property type="component" value="Unassembled WGS sequence"/>
</dbReference>
<reference evidence="2 3" key="1">
    <citation type="submission" date="2024-04" db="EMBL/GenBank/DDBJ databases">
        <title>Tritrichomonas musculus Genome.</title>
        <authorList>
            <person name="Alves-Ferreira E."/>
            <person name="Grigg M."/>
            <person name="Lorenzi H."/>
            <person name="Galac M."/>
        </authorList>
    </citation>
    <scope>NUCLEOTIDE SEQUENCE [LARGE SCALE GENOMIC DNA]</scope>
    <source>
        <strain evidence="2 3">EAF2021</strain>
    </source>
</reference>
<proteinExistence type="predicted"/>
<gene>
    <name evidence="2" type="ORF">M9Y10_015166</name>
</gene>
<keyword evidence="3" id="KW-1185">Reference proteome</keyword>